<dbReference type="EMBL" id="CP049869">
    <property type="protein sequence ID" value="QIK78854.1"/>
    <property type="molecule type" value="Genomic_DNA"/>
</dbReference>
<dbReference type="RefSeq" id="WP_166411244.1">
    <property type="nucleotide sequence ID" value="NZ_CP049869.1"/>
</dbReference>
<protein>
    <recommendedName>
        <fullName evidence="4">PilZ domain-containing protein</fullName>
    </recommendedName>
</protein>
<proteinExistence type="predicted"/>
<dbReference type="AlphaFoldDB" id="A0A6G7YQ42"/>
<evidence type="ECO:0000256" key="1">
    <source>
        <dbReference type="SAM" id="MobiDB-lite"/>
    </source>
</evidence>
<evidence type="ECO:0000313" key="2">
    <source>
        <dbReference type="EMBL" id="QIK78854.1"/>
    </source>
</evidence>
<dbReference type="KEGG" id="spii:G7077_08060"/>
<gene>
    <name evidence="2" type="ORF">G7077_08060</name>
</gene>
<reference evidence="2 3" key="1">
    <citation type="submission" date="2020-03" db="EMBL/GenBank/DDBJ databases">
        <title>Sphingomonas sp. nov., isolated from fish.</title>
        <authorList>
            <person name="Hyun D.-W."/>
            <person name="Bae J.-W."/>
        </authorList>
    </citation>
    <scope>NUCLEOTIDE SEQUENCE [LARGE SCALE GENOMIC DNA]</scope>
    <source>
        <strain evidence="2 3">HDW15B</strain>
    </source>
</reference>
<dbReference type="Proteomes" id="UP000503222">
    <property type="component" value="Chromosome"/>
</dbReference>
<sequence length="174" mass="19370">MIRAYDSRLSNRKNMFVVAQLSWENGNAPVRIRNISSVGALLEGAGIPSIDTRVTLSRGAHSVPGQIVWMKGQQVGFEALEPIVPDDWLPMHSRTRKGDISAASADHQSSSKASTSHLNRDHIMAENLIRIRAMVEDVRVRLSTQQGVQQTDQITTTLDHIHRLLTWQVGELQS</sequence>
<dbReference type="SUPFAM" id="SSF141371">
    <property type="entry name" value="PilZ domain-like"/>
    <property type="match status" value="1"/>
</dbReference>
<feature type="region of interest" description="Disordered" evidence="1">
    <location>
        <begin position="97"/>
        <end position="118"/>
    </location>
</feature>
<evidence type="ECO:0008006" key="4">
    <source>
        <dbReference type="Google" id="ProtNLM"/>
    </source>
</evidence>
<feature type="compositionally biased region" description="Polar residues" evidence="1">
    <location>
        <begin position="106"/>
        <end position="117"/>
    </location>
</feature>
<organism evidence="2 3">
    <name type="scientific">Sphingomonas piscis</name>
    <dbReference type="NCBI Taxonomy" id="2714943"/>
    <lineage>
        <taxon>Bacteria</taxon>
        <taxon>Pseudomonadati</taxon>
        <taxon>Pseudomonadota</taxon>
        <taxon>Alphaproteobacteria</taxon>
        <taxon>Sphingomonadales</taxon>
        <taxon>Sphingomonadaceae</taxon>
        <taxon>Sphingomonas</taxon>
    </lineage>
</organism>
<evidence type="ECO:0000313" key="3">
    <source>
        <dbReference type="Proteomes" id="UP000503222"/>
    </source>
</evidence>
<accession>A0A6G7YQ42</accession>
<name>A0A6G7YQ42_9SPHN</name>
<keyword evidence="3" id="KW-1185">Reference proteome</keyword>